<dbReference type="Gene3D" id="3.30.200.20">
    <property type="entry name" value="Phosphorylase Kinase, domain 1"/>
    <property type="match status" value="1"/>
</dbReference>
<dbReference type="SUPFAM" id="SSF56112">
    <property type="entry name" value="Protein kinase-like (PK-like)"/>
    <property type="match status" value="1"/>
</dbReference>
<dbReference type="PANTHER" id="PTHR47987">
    <property type="entry name" value="OS08G0249100 PROTEIN"/>
    <property type="match status" value="1"/>
</dbReference>
<dbReference type="PANTHER" id="PTHR47987:SF11">
    <property type="entry name" value="RECEPTOR-LIKE CYTOSOLIC SERINE_THREONINE-PROTEIN KINASE RBK1 ISOFORM X1"/>
    <property type="match status" value="1"/>
</dbReference>
<dbReference type="AlphaFoldDB" id="A0A1Q3ALU6"/>
<dbReference type="Proteomes" id="UP000187406">
    <property type="component" value="Unassembled WGS sequence"/>
</dbReference>
<dbReference type="InterPro" id="IPR011009">
    <property type="entry name" value="Kinase-like_dom_sf"/>
</dbReference>
<proteinExistence type="predicted"/>
<dbReference type="GO" id="GO:0005524">
    <property type="term" value="F:ATP binding"/>
    <property type="evidence" value="ECO:0007669"/>
    <property type="project" value="InterPro"/>
</dbReference>
<comment type="caution">
    <text evidence="2">The sequence shown here is derived from an EMBL/GenBank/DDBJ whole genome shotgun (WGS) entry which is preliminary data.</text>
</comment>
<dbReference type="OrthoDB" id="654677at2759"/>
<dbReference type="STRING" id="3775.A0A1Q3ALU6"/>
<feature type="domain" description="Protein kinase" evidence="1">
    <location>
        <begin position="303"/>
        <end position="584"/>
    </location>
</feature>
<organism evidence="2 3">
    <name type="scientific">Cephalotus follicularis</name>
    <name type="common">Albany pitcher plant</name>
    <dbReference type="NCBI Taxonomy" id="3775"/>
    <lineage>
        <taxon>Eukaryota</taxon>
        <taxon>Viridiplantae</taxon>
        <taxon>Streptophyta</taxon>
        <taxon>Embryophyta</taxon>
        <taxon>Tracheophyta</taxon>
        <taxon>Spermatophyta</taxon>
        <taxon>Magnoliopsida</taxon>
        <taxon>eudicotyledons</taxon>
        <taxon>Gunneridae</taxon>
        <taxon>Pentapetalae</taxon>
        <taxon>rosids</taxon>
        <taxon>fabids</taxon>
        <taxon>Oxalidales</taxon>
        <taxon>Cephalotaceae</taxon>
        <taxon>Cephalotus</taxon>
    </lineage>
</organism>
<keyword evidence="2" id="KW-0418">Kinase</keyword>
<gene>
    <name evidence="2" type="ORF">CFOL_v3_00259</name>
</gene>
<dbReference type="PROSITE" id="PS00108">
    <property type="entry name" value="PROTEIN_KINASE_ST"/>
    <property type="match status" value="1"/>
</dbReference>
<keyword evidence="3" id="KW-1185">Reference proteome</keyword>
<dbReference type="FunFam" id="1.10.510.10:FF:000284">
    <property type="entry name" value="Putative receptor-like serine/threonine-protein kinase"/>
    <property type="match status" value="1"/>
</dbReference>
<dbReference type="Pfam" id="PF00069">
    <property type="entry name" value="Pkinase"/>
    <property type="match status" value="1"/>
</dbReference>
<dbReference type="Gene3D" id="1.10.510.10">
    <property type="entry name" value="Transferase(Phosphotransferase) domain 1"/>
    <property type="match status" value="1"/>
</dbReference>
<dbReference type="InterPro" id="IPR008271">
    <property type="entry name" value="Ser/Thr_kinase_AS"/>
</dbReference>
<dbReference type="EMBL" id="BDDD01000005">
    <property type="protein sequence ID" value="GAV56717.1"/>
    <property type="molecule type" value="Genomic_DNA"/>
</dbReference>
<dbReference type="InterPro" id="IPR046958">
    <property type="entry name" value="RBK1/2/STUNTED"/>
</dbReference>
<dbReference type="FunFam" id="3.30.200.20:FF:000268">
    <property type="entry name" value="probable receptor-like serine/threonine-protein kinase At5g57670"/>
    <property type="match status" value="1"/>
</dbReference>
<dbReference type="SMART" id="SM00220">
    <property type="entry name" value="S_TKc"/>
    <property type="match status" value="1"/>
</dbReference>
<dbReference type="InterPro" id="IPR000719">
    <property type="entry name" value="Prot_kinase_dom"/>
</dbReference>
<protein>
    <submittedName>
        <fullName evidence="2">Pkinase domain-containing protein</fullName>
    </submittedName>
</protein>
<evidence type="ECO:0000259" key="1">
    <source>
        <dbReference type="PROSITE" id="PS50011"/>
    </source>
</evidence>
<reference evidence="3" key="1">
    <citation type="submission" date="2016-04" db="EMBL/GenBank/DDBJ databases">
        <title>Cephalotus genome sequencing.</title>
        <authorList>
            <person name="Fukushima K."/>
            <person name="Hasebe M."/>
            <person name="Fang X."/>
        </authorList>
    </citation>
    <scope>NUCLEOTIDE SEQUENCE [LARGE SCALE GENOMIC DNA]</scope>
    <source>
        <strain evidence="3">cv. St1</strain>
    </source>
</reference>
<keyword evidence="2" id="KW-0808">Transferase</keyword>
<sequence>MKKGVSAKKKNKKKHVDYEILRDYGAECLGCDLVKLAKLGHHLVSLHVFADWAYKVDSRPTVTRDGEALNFEKPKSPAIQAFEDLNSMVCTGSLKDGNFSLDDGEMEVPLSSISVELPESLGWPLLHNQIYGTNIFPDREIENAAIKHQEITSTSPGCGWVQIFEDESVDGNKNTAVENYDLLCDSKEEFSSTSASIQEQELPQLKTGWPLLRVRPSMTLNYSRESEAESVVSLPDGLDIGIDSNRVETSVKREISCHEEKNVEKFLTATRNRPKGLELFDTLSLSKYKQFSYEELKEATSQFSSENLIGEGGCSYVYKGCLPDGKLVAVKLLKSYKEAWSDFSLEVDIVSSLNHKKITSLVGACVEDNYLILVYDLMSKGSLEEILHGHTQKSTLPWEVRFEVAVAIAEALCYLHNECSRPVIHRDVKSSNILLSNDLQPQLSDFGLAIWGPTDSTYLIHSDVVGTFGYIAPEYFMHGRVSNKMDVYSFGVVLLELLSGRRPISRDHRTGQEGLVKWAKTLLNDGDLKSLLDPELDESIVDDVEVHSMALAANLCIDQSARRRPKMSQILKLLRGEEDAKQRVESHINDLEDLDNWEDDDDFYSVYKPHLEDVATSLSKADTTSMSGTKQSHRLKLKDYLCEPQD</sequence>
<dbReference type="InParanoid" id="A0A1Q3ALU6"/>
<name>A0A1Q3ALU6_CEPFO</name>
<evidence type="ECO:0000313" key="2">
    <source>
        <dbReference type="EMBL" id="GAV56717.1"/>
    </source>
</evidence>
<evidence type="ECO:0000313" key="3">
    <source>
        <dbReference type="Proteomes" id="UP000187406"/>
    </source>
</evidence>
<accession>A0A1Q3ALU6</accession>
<dbReference type="GO" id="GO:0004672">
    <property type="term" value="F:protein kinase activity"/>
    <property type="evidence" value="ECO:0007669"/>
    <property type="project" value="InterPro"/>
</dbReference>
<dbReference type="PROSITE" id="PS50011">
    <property type="entry name" value="PROTEIN_KINASE_DOM"/>
    <property type="match status" value="1"/>
</dbReference>